<dbReference type="SMART" id="SM00614">
    <property type="entry name" value="ZnF_BED"/>
    <property type="match status" value="1"/>
</dbReference>
<evidence type="ECO:0000256" key="1">
    <source>
        <dbReference type="ARBA" id="ARBA00004123"/>
    </source>
</evidence>
<feature type="compositionally biased region" description="Polar residues" evidence="11">
    <location>
        <begin position="169"/>
        <end position="198"/>
    </location>
</feature>
<feature type="compositionally biased region" description="Polar residues" evidence="11">
    <location>
        <begin position="19"/>
        <end position="35"/>
    </location>
</feature>
<feature type="compositionally biased region" description="Polar residues" evidence="11">
    <location>
        <begin position="120"/>
        <end position="129"/>
    </location>
</feature>
<dbReference type="InterPro" id="IPR036236">
    <property type="entry name" value="Znf_C2H2_sf"/>
</dbReference>
<dbReference type="AlphaFoldDB" id="A0A445I5N3"/>
<keyword evidence="8" id="KW-0804">Transcription</keyword>
<evidence type="ECO:0000256" key="9">
    <source>
        <dbReference type="ARBA" id="ARBA00023242"/>
    </source>
</evidence>
<dbReference type="InterPro" id="IPR003656">
    <property type="entry name" value="Znf_BED"/>
</dbReference>
<feature type="region of interest" description="Disordered" evidence="11">
    <location>
        <begin position="399"/>
        <end position="427"/>
    </location>
</feature>
<reference evidence="14 16" key="1">
    <citation type="submission" date="2018-09" db="EMBL/GenBank/DDBJ databases">
        <title>A high-quality reference genome of wild soybean provides a powerful tool to mine soybean genomes.</title>
        <authorList>
            <person name="Xie M."/>
            <person name="Chung C.Y.L."/>
            <person name="Li M.-W."/>
            <person name="Wong F.-L."/>
            <person name="Chan T.-F."/>
            <person name="Lam H.-M."/>
        </authorList>
    </citation>
    <scope>NUCLEOTIDE SEQUENCE [LARGE SCALE GENOMIC DNA]</scope>
    <source>
        <strain evidence="16">cv. W05</strain>
        <tissue evidence="14">Hypocotyl of etiolated seedlings</tissue>
    </source>
</reference>
<comment type="subunit">
    <text evidence="2">Homodimer.</text>
</comment>
<evidence type="ECO:0000259" key="12">
    <source>
        <dbReference type="PROSITE" id="PS50808"/>
    </source>
</evidence>
<evidence type="ECO:0000313" key="15">
    <source>
        <dbReference type="EMBL" id="RZB81310.1"/>
    </source>
</evidence>
<dbReference type="PANTHER" id="PTHR46481">
    <property type="entry name" value="ZINC FINGER BED DOMAIN-CONTAINING PROTEIN 4"/>
    <property type="match status" value="1"/>
</dbReference>
<dbReference type="PANTHER" id="PTHR46481:SF10">
    <property type="entry name" value="ZINC FINGER BED DOMAIN-CONTAINING PROTEIN 39"/>
    <property type="match status" value="1"/>
</dbReference>
<dbReference type="Gramene" id="XM_028333337.1">
    <property type="protein sequence ID" value="XP_028189138.1"/>
    <property type="gene ID" value="LOC114375544"/>
</dbReference>
<evidence type="ECO:0000313" key="13">
    <source>
        <dbReference type="EMBL" id="RZB81308.1"/>
    </source>
</evidence>
<dbReference type="Proteomes" id="UP000289340">
    <property type="component" value="Chromosome 11"/>
</dbReference>
<keyword evidence="9" id="KW-0539">Nucleus</keyword>
<evidence type="ECO:0000256" key="5">
    <source>
        <dbReference type="ARBA" id="ARBA00022833"/>
    </source>
</evidence>
<feature type="compositionally biased region" description="Polar residues" evidence="11">
    <location>
        <begin position="593"/>
        <end position="602"/>
    </location>
</feature>
<dbReference type="EMBL" id="QZWG01000011">
    <property type="protein sequence ID" value="RZB81309.1"/>
    <property type="molecule type" value="Genomic_DNA"/>
</dbReference>
<keyword evidence="16" id="KW-1185">Reference proteome</keyword>
<comment type="subcellular location">
    <subcellularLocation>
        <location evidence="1">Nucleus</location>
    </subcellularLocation>
</comment>
<feature type="compositionally biased region" description="Polar residues" evidence="11">
    <location>
        <begin position="43"/>
        <end position="56"/>
    </location>
</feature>
<protein>
    <submittedName>
        <fullName evidence="13">Zinc finger BED domain-containing protein DAYSLEEPER isoform A</fullName>
    </submittedName>
    <submittedName>
        <fullName evidence="14">Zinc finger BED domain-containing protein DAYSLEEPER isoform B</fullName>
    </submittedName>
    <submittedName>
        <fullName evidence="15">Zinc finger BED domain-containing protein DAYSLEEPER isoform C</fullName>
    </submittedName>
</protein>
<keyword evidence="3" id="KW-0479">Metal-binding</keyword>
<dbReference type="GO" id="GO:0009791">
    <property type="term" value="P:post-embryonic development"/>
    <property type="evidence" value="ECO:0007669"/>
    <property type="project" value="UniProtKB-ARBA"/>
</dbReference>
<dbReference type="EMBL" id="QZWG01000011">
    <property type="protein sequence ID" value="RZB81310.1"/>
    <property type="molecule type" value="Genomic_DNA"/>
</dbReference>
<name>A0A445I5N3_GLYSO</name>
<dbReference type="Gramene" id="XM_028333338.1">
    <property type="protein sequence ID" value="XP_028189139.1"/>
    <property type="gene ID" value="LOC114375544"/>
</dbReference>
<dbReference type="GO" id="GO:0005634">
    <property type="term" value="C:nucleus"/>
    <property type="evidence" value="ECO:0007669"/>
    <property type="project" value="UniProtKB-SubCell"/>
</dbReference>
<feature type="compositionally biased region" description="Basic and acidic residues" evidence="11">
    <location>
        <begin position="108"/>
        <end position="118"/>
    </location>
</feature>
<dbReference type="Pfam" id="PF05699">
    <property type="entry name" value="Dimer_Tnp_hAT"/>
    <property type="match status" value="1"/>
</dbReference>
<dbReference type="InterPro" id="IPR052035">
    <property type="entry name" value="ZnF_BED_domain_contain"/>
</dbReference>
<evidence type="ECO:0000256" key="2">
    <source>
        <dbReference type="ARBA" id="ARBA00011738"/>
    </source>
</evidence>
<keyword evidence="6" id="KW-0805">Transcription regulation</keyword>
<evidence type="ECO:0000256" key="11">
    <source>
        <dbReference type="SAM" id="MobiDB-lite"/>
    </source>
</evidence>
<dbReference type="InterPro" id="IPR025525">
    <property type="entry name" value="hAT-like_transposase_RNase-H"/>
</dbReference>
<keyword evidence="7" id="KW-0238">DNA-binding</keyword>
<comment type="caution">
    <text evidence="14">The sequence shown here is derived from an EMBL/GenBank/DDBJ whole genome shotgun (WGS) entry which is preliminary data.</text>
</comment>
<evidence type="ECO:0000256" key="10">
    <source>
        <dbReference type="PROSITE-ProRule" id="PRU00027"/>
    </source>
</evidence>
<dbReference type="EMBL" id="QZWG01000011">
    <property type="protein sequence ID" value="RZB81308.1"/>
    <property type="molecule type" value="Genomic_DNA"/>
</dbReference>
<evidence type="ECO:0000256" key="4">
    <source>
        <dbReference type="ARBA" id="ARBA00022771"/>
    </source>
</evidence>
<evidence type="ECO:0000313" key="16">
    <source>
        <dbReference type="Proteomes" id="UP000289340"/>
    </source>
</evidence>
<feature type="region of interest" description="Disordered" evidence="11">
    <location>
        <begin position="1"/>
        <end position="249"/>
    </location>
</feature>
<evidence type="ECO:0000313" key="14">
    <source>
        <dbReference type="EMBL" id="RZB81309.1"/>
    </source>
</evidence>
<keyword evidence="5" id="KW-0862">Zinc</keyword>
<dbReference type="Gramene" id="XM_028333336.1">
    <property type="protein sequence ID" value="XP_028189137.1"/>
    <property type="gene ID" value="LOC114375544"/>
</dbReference>
<feature type="compositionally biased region" description="Polar residues" evidence="11">
    <location>
        <begin position="238"/>
        <end position="249"/>
    </location>
</feature>
<organism evidence="14 16">
    <name type="scientific">Glycine soja</name>
    <name type="common">Wild soybean</name>
    <dbReference type="NCBI Taxonomy" id="3848"/>
    <lineage>
        <taxon>Eukaryota</taxon>
        <taxon>Viridiplantae</taxon>
        <taxon>Streptophyta</taxon>
        <taxon>Embryophyta</taxon>
        <taxon>Tracheophyta</taxon>
        <taxon>Spermatophyta</taxon>
        <taxon>Magnoliopsida</taxon>
        <taxon>eudicotyledons</taxon>
        <taxon>Gunneridae</taxon>
        <taxon>Pentapetalae</taxon>
        <taxon>rosids</taxon>
        <taxon>fabids</taxon>
        <taxon>Fabales</taxon>
        <taxon>Fabaceae</taxon>
        <taxon>Papilionoideae</taxon>
        <taxon>50 kb inversion clade</taxon>
        <taxon>NPAAA clade</taxon>
        <taxon>indigoferoid/millettioid clade</taxon>
        <taxon>Phaseoleae</taxon>
        <taxon>Glycine</taxon>
        <taxon>Glycine subgen. Soja</taxon>
    </lineage>
</organism>
<dbReference type="Pfam" id="PF14372">
    <property type="entry name" value="hAT-like_RNase-H"/>
    <property type="match status" value="1"/>
</dbReference>
<evidence type="ECO:0000256" key="3">
    <source>
        <dbReference type="ARBA" id="ARBA00022723"/>
    </source>
</evidence>
<keyword evidence="4 10" id="KW-0863">Zinc-finger</keyword>
<dbReference type="PROSITE" id="PS50808">
    <property type="entry name" value="ZF_BED"/>
    <property type="match status" value="1"/>
</dbReference>
<evidence type="ECO:0000256" key="7">
    <source>
        <dbReference type="ARBA" id="ARBA00023125"/>
    </source>
</evidence>
<proteinExistence type="predicted"/>
<dbReference type="SUPFAM" id="SSF57667">
    <property type="entry name" value="beta-beta-alpha zinc fingers"/>
    <property type="match status" value="1"/>
</dbReference>
<dbReference type="GO" id="GO:0003677">
    <property type="term" value="F:DNA binding"/>
    <property type="evidence" value="ECO:0007669"/>
    <property type="project" value="UniProtKB-KW"/>
</dbReference>
<dbReference type="GO" id="GO:0046983">
    <property type="term" value="F:protein dimerization activity"/>
    <property type="evidence" value="ECO:0007669"/>
    <property type="project" value="InterPro"/>
</dbReference>
<dbReference type="SUPFAM" id="SSF53098">
    <property type="entry name" value="Ribonuclease H-like"/>
    <property type="match status" value="1"/>
</dbReference>
<gene>
    <name evidence="14" type="ORF">D0Y65_030858</name>
</gene>
<evidence type="ECO:0000256" key="6">
    <source>
        <dbReference type="ARBA" id="ARBA00023015"/>
    </source>
</evidence>
<sequence>MVTVEEDKVVATPDVKNAPVSTDFQPSNDLANSENQSDHNVENSESQPNKDLSSSKAEVLPASETQASSADANEGTLPNRELYNTEELPNSESENPKLLPDNQSSNDEDPHSNQHVESEAQFNNLSASSEAPADDNHVSSEATLDQKPASEAPLKYPSTSSEAPADDNLVSSEATLDQQPKSEAPPSNQLVNSETLPNNGVLRSEHQTSNEVVISETQQSNEAVLSETQESNEEAVLSETQQSNEVVLSETQQSNEVILSETQQSNEVVLPETQQSNRVVLPETQQTDEAVLSETQQSDELITYETQPNNDVVMSDAQLSSEIVMPETQPSSEIVMPETQPSNETVIHEAQNISDVVMSEALPENELVNSEADPNHQLSHPESLSQNHQFTNLHMIPEDQLPQPESLPNSDPVPSSEPMPDIHLTDIKPLPHNHLAHYDSLSNNHMDHSEAVSNHQLTHSETLSHEQLANSELLPQYGLQNSETLHGNQLVNSQPHYEIVNASNIPSYEIVNAETPLNSEEPTPETQPSKRRKKKSIVWEHFTIETVSPGCRRACCKQCKQSFAYSTGSKVAGTSHLKRHIAKGTCPALLRGQDQNQFSPYTPRSRGSDAAGNASSAPKRRYRSPNTPYIIFDQDRCRHEIARMIIMHDYPLHMVEHPGFVAFVQNLQPQFNMVTFNTIQGDCVATYLMEKQCVMKYFDGLPGRVCLTLDVWNSSQSVGYVFITGHFVDSDWKLQRRILNVVMEPYPNSDSALSHAVAVCISDWNLEGKLFSITCGQSLSEVALGNLRPLLFVKNPLILNGQLLIGNCIARTLSNVADDLLSSVHLTVKKIRDSVKYVKTSESHEEKFLDLKLQLQVPSERKLLIDDQTKWNTTYQMLVAASELQEVFSCLDTSDPDYKGAPSMQDWKLVETLCTYLKPLFDAANILTTTTHPTVITFFHEVWKLQLDLSRAIVNEDPFISNLTKPMQQKIDKYWKDCSVVLAIAVVMDPRFKMKLVEFSFTKIYGEDAHEYVKIVDDGIHELFHEYVTLPLPLTPAYAEEGNPGNHPKTGGSPGGTLMSDNGLTDFDVYIMETSNHQMKSELDQYLEESLLPRVPDFDVLGWWKLNKLKYPTLSKMARDILSVPVSSLTPESVFDTKVKEMDQYRSSLRPETVEALVCAKDWMQYGAAEASNALVKMEF</sequence>
<feature type="region of interest" description="Disordered" evidence="11">
    <location>
        <begin position="593"/>
        <end position="626"/>
    </location>
</feature>
<feature type="region of interest" description="Disordered" evidence="11">
    <location>
        <begin position="514"/>
        <end position="535"/>
    </location>
</feature>
<feature type="domain" description="BED-type" evidence="12">
    <location>
        <begin position="533"/>
        <end position="593"/>
    </location>
</feature>
<feature type="compositionally biased region" description="Polar residues" evidence="11">
    <location>
        <begin position="515"/>
        <end position="527"/>
    </location>
</feature>
<accession>A0A445I5N3</accession>
<dbReference type="InterPro" id="IPR012337">
    <property type="entry name" value="RNaseH-like_sf"/>
</dbReference>
<dbReference type="GO" id="GO:0008270">
    <property type="term" value="F:zinc ion binding"/>
    <property type="evidence" value="ECO:0007669"/>
    <property type="project" value="UniProtKB-KW"/>
</dbReference>
<feature type="compositionally biased region" description="Polar residues" evidence="11">
    <location>
        <begin position="209"/>
        <end position="229"/>
    </location>
</feature>
<evidence type="ECO:0000256" key="8">
    <source>
        <dbReference type="ARBA" id="ARBA00023163"/>
    </source>
</evidence>
<dbReference type="InterPro" id="IPR008906">
    <property type="entry name" value="HATC_C_dom"/>
</dbReference>